<sequence length="118" mass="13809">MLEERTIAANFVDHFQKKDREVDESLEKVRQLEKHWEAKPLATPKDNMKKAAELLKKKDEEIDINYVRKLVASAMRNRARQTLRAEISTVFHHRHPELRVLRYLLDVAVPPETPGPMG</sequence>
<protein>
    <submittedName>
        <fullName evidence="1">Uncharacterized protein</fullName>
    </submittedName>
</protein>
<name>A0AAD8SF92_LOLMU</name>
<proteinExistence type="predicted"/>
<keyword evidence="2" id="KW-1185">Reference proteome</keyword>
<evidence type="ECO:0000313" key="2">
    <source>
        <dbReference type="Proteomes" id="UP001231189"/>
    </source>
</evidence>
<gene>
    <name evidence="1" type="ORF">QYE76_068303</name>
</gene>
<evidence type="ECO:0000313" key="1">
    <source>
        <dbReference type="EMBL" id="KAK1650498.1"/>
    </source>
</evidence>
<accession>A0AAD8SF92</accession>
<organism evidence="1 2">
    <name type="scientific">Lolium multiflorum</name>
    <name type="common">Italian ryegrass</name>
    <name type="synonym">Lolium perenne subsp. multiflorum</name>
    <dbReference type="NCBI Taxonomy" id="4521"/>
    <lineage>
        <taxon>Eukaryota</taxon>
        <taxon>Viridiplantae</taxon>
        <taxon>Streptophyta</taxon>
        <taxon>Embryophyta</taxon>
        <taxon>Tracheophyta</taxon>
        <taxon>Spermatophyta</taxon>
        <taxon>Magnoliopsida</taxon>
        <taxon>Liliopsida</taxon>
        <taxon>Poales</taxon>
        <taxon>Poaceae</taxon>
        <taxon>BOP clade</taxon>
        <taxon>Pooideae</taxon>
        <taxon>Poodae</taxon>
        <taxon>Poeae</taxon>
        <taxon>Poeae Chloroplast Group 2 (Poeae type)</taxon>
        <taxon>Loliodinae</taxon>
        <taxon>Loliinae</taxon>
        <taxon>Lolium</taxon>
    </lineage>
</organism>
<dbReference type="EMBL" id="JAUUTY010000004">
    <property type="protein sequence ID" value="KAK1650498.1"/>
    <property type="molecule type" value="Genomic_DNA"/>
</dbReference>
<dbReference type="AlphaFoldDB" id="A0AAD8SF92"/>
<reference evidence="1" key="1">
    <citation type="submission" date="2023-07" db="EMBL/GenBank/DDBJ databases">
        <title>A chromosome-level genome assembly of Lolium multiflorum.</title>
        <authorList>
            <person name="Chen Y."/>
            <person name="Copetti D."/>
            <person name="Kolliker R."/>
            <person name="Studer B."/>
        </authorList>
    </citation>
    <scope>NUCLEOTIDE SEQUENCE</scope>
    <source>
        <strain evidence="1">02402/16</strain>
        <tissue evidence="1">Leaf</tissue>
    </source>
</reference>
<dbReference type="Proteomes" id="UP001231189">
    <property type="component" value="Unassembled WGS sequence"/>
</dbReference>
<comment type="caution">
    <text evidence="1">The sequence shown here is derived from an EMBL/GenBank/DDBJ whole genome shotgun (WGS) entry which is preliminary data.</text>
</comment>